<name>A0A1G2LPM0_9BACT</name>
<organism evidence="1 2">
    <name type="scientific">Candidatus Sungbacteria bacterium RIFCSPLOWO2_12_FULL_41_11</name>
    <dbReference type="NCBI Taxonomy" id="1802286"/>
    <lineage>
        <taxon>Bacteria</taxon>
        <taxon>Candidatus Sungiibacteriota</taxon>
    </lineage>
</organism>
<comment type="caution">
    <text evidence="1">The sequence shown here is derived from an EMBL/GenBank/DDBJ whole genome shotgun (WGS) entry which is preliminary data.</text>
</comment>
<dbReference type="EMBL" id="MHQY01000024">
    <property type="protein sequence ID" value="OHA13547.1"/>
    <property type="molecule type" value="Genomic_DNA"/>
</dbReference>
<dbReference type="Proteomes" id="UP000177171">
    <property type="component" value="Unassembled WGS sequence"/>
</dbReference>
<dbReference type="AlphaFoldDB" id="A0A1G2LPM0"/>
<reference evidence="1 2" key="1">
    <citation type="journal article" date="2016" name="Nat. Commun.">
        <title>Thousands of microbial genomes shed light on interconnected biogeochemical processes in an aquifer system.</title>
        <authorList>
            <person name="Anantharaman K."/>
            <person name="Brown C.T."/>
            <person name="Hug L.A."/>
            <person name="Sharon I."/>
            <person name="Castelle C.J."/>
            <person name="Probst A.J."/>
            <person name="Thomas B.C."/>
            <person name="Singh A."/>
            <person name="Wilkins M.J."/>
            <person name="Karaoz U."/>
            <person name="Brodie E.L."/>
            <person name="Williams K.H."/>
            <person name="Hubbard S.S."/>
            <person name="Banfield J.F."/>
        </authorList>
    </citation>
    <scope>NUCLEOTIDE SEQUENCE [LARGE SCALE GENOMIC DNA]</scope>
</reference>
<gene>
    <name evidence="1" type="ORF">A3G49_00940</name>
</gene>
<evidence type="ECO:0000313" key="2">
    <source>
        <dbReference type="Proteomes" id="UP000177171"/>
    </source>
</evidence>
<protein>
    <submittedName>
        <fullName evidence="1">Uncharacterized protein</fullName>
    </submittedName>
</protein>
<accession>A0A1G2LPM0</accession>
<proteinExistence type="predicted"/>
<evidence type="ECO:0000313" key="1">
    <source>
        <dbReference type="EMBL" id="OHA13547.1"/>
    </source>
</evidence>
<sequence>MRFMLTPIDPAEDMRNHVFSIGRFALIERIHEDMLEVVVMTKAQHFDLSEYCDKNELNIIDK</sequence>